<gene>
    <name evidence="7" type="ORF">B2A_14731</name>
</gene>
<keyword evidence="2" id="KW-1003">Cell membrane</keyword>
<dbReference type="PANTHER" id="PTHR43646:SF2">
    <property type="entry name" value="GLYCOSYLTRANSFERASE 2-LIKE DOMAIN-CONTAINING PROTEIN"/>
    <property type="match status" value="1"/>
</dbReference>
<proteinExistence type="predicted"/>
<comment type="caution">
    <text evidence="7">The sequence shown here is derived from an EMBL/GenBank/DDBJ whole genome shotgun (WGS) entry which is preliminary data.</text>
</comment>
<sequence>MANAVLNRFSFGEKMIKISVIIPALNEGKYIQKTLKSLSTQSFKDFEIIVVDGNSSDDTCKKARIYARIVKQPAKGVSLARNTGAIHAKGDILFFTDADTIVEKNTLRNIYKLFNDKRVAVATGPILPKERVGITIRMLYSINYRSLVKLSMLIGKPSFVGSNIAVRRSVFERIHGFNKHYNTYEDCDMTIRAGAHGRAVYNDNIKVRSSARRMVQWGMVKYLSYTLPNMLNFYFRGKSYDDYESIR</sequence>
<feature type="domain" description="Glycosyltransferase 2-like" evidence="6">
    <location>
        <begin position="19"/>
        <end position="174"/>
    </location>
</feature>
<evidence type="ECO:0000313" key="7">
    <source>
        <dbReference type="EMBL" id="EQD28845.1"/>
    </source>
</evidence>
<dbReference type="Pfam" id="PF00535">
    <property type="entry name" value="Glycos_transf_2"/>
    <property type="match status" value="1"/>
</dbReference>
<reference evidence="7" key="1">
    <citation type="submission" date="2013-08" db="EMBL/GenBank/DDBJ databases">
        <authorList>
            <person name="Mendez C."/>
            <person name="Richter M."/>
            <person name="Ferrer M."/>
            <person name="Sanchez J."/>
        </authorList>
    </citation>
    <scope>NUCLEOTIDE SEQUENCE</scope>
</reference>
<dbReference type="GO" id="GO:0005886">
    <property type="term" value="C:plasma membrane"/>
    <property type="evidence" value="ECO:0007669"/>
    <property type="project" value="UniProtKB-SubCell"/>
</dbReference>
<accession>T0ZGI0</accession>
<evidence type="ECO:0000256" key="2">
    <source>
        <dbReference type="ARBA" id="ARBA00022475"/>
    </source>
</evidence>
<dbReference type="AlphaFoldDB" id="T0ZGI0"/>
<evidence type="ECO:0000256" key="3">
    <source>
        <dbReference type="ARBA" id="ARBA00022676"/>
    </source>
</evidence>
<comment type="subcellular location">
    <subcellularLocation>
        <location evidence="1">Cell membrane</location>
    </subcellularLocation>
</comment>
<evidence type="ECO:0000256" key="4">
    <source>
        <dbReference type="ARBA" id="ARBA00022679"/>
    </source>
</evidence>
<dbReference type="InterPro" id="IPR001173">
    <property type="entry name" value="Glyco_trans_2-like"/>
</dbReference>
<organism evidence="7">
    <name type="scientific">mine drainage metagenome</name>
    <dbReference type="NCBI Taxonomy" id="410659"/>
    <lineage>
        <taxon>unclassified sequences</taxon>
        <taxon>metagenomes</taxon>
        <taxon>ecological metagenomes</taxon>
    </lineage>
</organism>
<reference evidence="7" key="2">
    <citation type="journal article" date="2014" name="ISME J.">
        <title>Microbial stratification in low pH oxic and suboxic macroscopic growths along an acid mine drainage.</title>
        <authorList>
            <person name="Mendez-Garcia C."/>
            <person name="Mesa V."/>
            <person name="Sprenger R.R."/>
            <person name="Richter M."/>
            <person name="Diez M.S."/>
            <person name="Solano J."/>
            <person name="Bargiela R."/>
            <person name="Golyshina O.V."/>
            <person name="Manteca A."/>
            <person name="Ramos J.L."/>
            <person name="Gallego J.R."/>
            <person name="Llorente I."/>
            <person name="Martins Dos Santos V.A."/>
            <person name="Jensen O.N."/>
            <person name="Pelaez A.I."/>
            <person name="Sanchez J."/>
            <person name="Ferrer M."/>
        </authorList>
    </citation>
    <scope>NUCLEOTIDE SEQUENCE</scope>
</reference>
<evidence type="ECO:0000259" key="6">
    <source>
        <dbReference type="Pfam" id="PF00535"/>
    </source>
</evidence>
<dbReference type="SUPFAM" id="SSF53448">
    <property type="entry name" value="Nucleotide-diphospho-sugar transferases"/>
    <property type="match status" value="1"/>
</dbReference>
<dbReference type="InterPro" id="IPR029044">
    <property type="entry name" value="Nucleotide-diphossugar_trans"/>
</dbReference>
<dbReference type="GO" id="GO:0016757">
    <property type="term" value="F:glycosyltransferase activity"/>
    <property type="evidence" value="ECO:0007669"/>
    <property type="project" value="UniProtKB-KW"/>
</dbReference>
<name>T0ZGI0_9ZZZZ</name>
<protein>
    <submittedName>
        <fullName evidence="7">Glycosyltransferase</fullName>
    </submittedName>
</protein>
<dbReference type="EMBL" id="AUZZ01010707">
    <property type="protein sequence ID" value="EQD28845.1"/>
    <property type="molecule type" value="Genomic_DNA"/>
</dbReference>
<keyword evidence="3" id="KW-0328">Glycosyltransferase</keyword>
<keyword evidence="5" id="KW-0472">Membrane</keyword>
<dbReference type="PANTHER" id="PTHR43646">
    <property type="entry name" value="GLYCOSYLTRANSFERASE"/>
    <property type="match status" value="1"/>
</dbReference>
<keyword evidence="4 7" id="KW-0808">Transferase</keyword>
<dbReference type="Gene3D" id="3.90.550.10">
    <property type="entry name" value="Spore Coat Polysaccharide Biosynthesis Protein SpsA, Chain A"/>
    <property type="match status" value="1"/>
</dbReference>
<evidence type="ECO:0000256" key="1">
    <source>
        <dbReference type="ARBA" id="ARBA00004236"/>
    </source>
</evidence>
<evidence type="ECO:0000256" key="5">
    <source>
        <dbReference type="ARBA" id="ARBA00023136"/>
    </source>
</evidence>